<dbReference type="EMBL" id="UINC01013581">
    <property type="protein sequence ID" value="SVA58581.1"/>
    <property type="molecule type" value="Genomic_DNA"/>
</dbReference>
<proteinExistence type="predicted"/>
<organism evidence="1">
    <name type="scientific">marine metagenome</name>
    <dbReference type="NCBI Taxonomy" id="408172"/>
    <lineage>
        <taxon>unclassified sequences</taxon>
        <taxon>metagenomes</taxon>
        <taxon>ecological metagenomes</taxon>
    </lineage>
</organism>
<feature type="non-terminal residue" evidence="1">
    <location>
        <position position="1"/>
    </location>
</feature>
<sequence length="32" mass="3836">DDFKLKWNSDEIEVGNVRELREFKDKLVGLKD</sequence>
<gene>
    <name evidence="1" type="ORF">METZ01_LOCUS111435</name>
</gene>
<name>A0A381X265_9ZZZZ</name>
<evidence type="ECO:0000313" key="1">
    <source>
        <dbReference type="EMBL" id="SVA58581.1"/>
    </source>
</evidence>
<reference evidence="1" key="1">
    <citation type="submission" date="2018-05" db="EMBL/GenBank/DDBJ databases">
        <authorList>
            <person name="Lanie J.A."/>
            <person name="Ng W.-L."/>
            <person name="Kazmierczak K.M."/>
            <person name="Andrzejewski T.M."/>
            <person name="Davidsen T.M."/>
            <person name="Wayne K.J."/>
            <person name="Tettelin H."/>
            <person name="Glass J.I."/>
            <person name="Rusch D."/>
            <person name="Podicherti R."/>
            <person name="Tsui H.-C.T."/>
            <person name="Winkler M.E."/>
        </authorList>
    </citation>
    <scope>NUCLEOTIDE SEQUENCE</scope>
</reference>
<accession>A0A381X265</accession>
<protein>
    <submittedName>
        <fullName evidence="1">Uncharacterized protein</fullName>
    </submittedName>
</protein>
<dbReference type="AlphaFoldDB" id="A0A381X265"/>